<evidence type="ECO:0000313" key="4">
    <source>
        <dbReference type="EMBL" id="NYG59866.1"/>
    </source>
</evidence>
<dbReference type="InterPro" id="IPR029045">
    <property type="entry name" value="ClpP/crotonase-like_dom_sf"/>
</dbReference>
<evidence type="ECO:0000256" key="1">
    <source>
        <dbReference type="ARBA" id="ARBA00005254"/>
    </source>
</evidence>
<comment type="similarity">
    <text evidence="1 3">Belongs to the enoyl-CoA hydratase/isomerase family.</text>
</comment>
<reference evidence="4 5" key="1">
    <citation type="submission" date="2020-07" db="EMBL/GenBank/DDBJ databases">
        <title>Sequencing the genomes of 1000 actinobacteria strains.</title>
        <authorList>
            <person name="Klenk H.-P."/>
        </authorList>
    </citation>
    <scope>NUCLEOTIDE SEQUENCE [LARGE SCALE GENOMIC DNA]</scope>
    <source>
        <strain evidence="4 5">DSM 23819</strain>
    </source>
</reference>
<gene>
    <name evidence="4" type="ORF">BJ980_002789</name>
</gene>
<dbReference type="EMBL" id="JACCAA010000001">
    <property type="protein sequence ID" value="NYG59866.1"/>
    <property type="molecule type" value="Genomic_DNA"/>
</dbReference>
<dbReference type="EC" id="4.2.1.17" evidence="4"/>
<dbReference type="AlphaFoldDB" id="A0A7Y9S241"/>
<sequence>MPSLVQVTTPLPGITVLTLDRPDALNTLNVNLVTDLHAELDRIATDRSVRVVVLTGAGRAFCAGLDLNGYGDPERIEQMGFTLGTLDRQREIAGLVEKLHTLPQPVISAVNGPAAGGGLALVLASDIRIAAESSVYAVAFIRAGFSACDIGTSWLLPRIVGAGNAHELMLTGRKFDAAEALRIGLVTRVVPGEELMDVALAKALEICKNPPASVALTKQGMWLALEMPSLRAGIEMENRQQVITAMTEDQPEATAAFLEKRDPDYKHR</sequence>
<dbReference type="InterPro" id="IPR018376">
    <property type="entry name" value="Enoyl-CoA_hyd/isom_CS"/>
</dbReference>
<dbReference type="Gene3D" id="1.10.12.10">
    <property type="entry name" value="Lyase 2-enoyl-coa Hydratase, Chain A, domain 2"/>
    <property type="match status" value="1"/>
</dbReference>
<protein>
    <submittedName>
        <fullName evidence="4">Enoyl-CoA hydratase</fullName>
        <ecNumber evidence="4">4.2.1.17</ecNumber>
    </submittedName>
</protein>
<dbReference type="PANTHER" id="PTHR11941:SF130">
    <property type="entry name" value="ENOYL-COA HYDRATASE ECHA12-RELATED"/>
    <property type="match status" value="1"/>
</dbReference>
<dbReference type="InterPro" id="IPR001753">
    <property type="entry name" value="Enoyl-CoA_hydra/iso"/>
</dbReference>
<comment type="caution">
    <text evidence="4">The sequence shown here is derived from an EMBL/GenBank/DDBJ whole genome shotgun (WGS) entry which is preliminary data.</text>
</comment>
<dbReference type="InterPro" id="IPR014748">
    <property type="entry name" value="Enoyl-CoA_hydra_C"/>
</dbReference>
<dbReference type="Gene3D" id="3.90.226.10">
    <property type="entry name" value="2-enoyl-CoA Hydratase, Chain A, domain 1"/>
    <property type="match status" value="1"/>
</dbReference>
<dbReference type="Proteomes" id="UP000540656">
    <property type="component" value="Unassembled WGS sequence"/>
</dbReference>
<evidence type="ECO:0000256" key="2">
    <source>
        <dbReference type="ARBA" id="ARBA00023239"/>
    </source>
</evidence>
<dbReference type="GO" id="GO:0006635">
    <property type="term" value="P:fatty acid beta-oxidation"/>
    <property type="evidence" value="ECO:0007669"/>
    <property type="project" value="TreeGrafter"/>
</dbReference>
<dbReference type="PROSITE" id="PS00166">
    <property type="entry name" value="ENOYL_COA_HYDRATASE"/>
    <property type="match status" value="1"/>
</dbReference>
<proteinExistence type="inferred from homology"/>
<evidence type="ECO:0000256" key="3">
    <source>
        <dbReference type="RuleBase" id="RU003707"/>
    </source>
</evidence>
<dbReference type="CDD" id="cd06558">
    <property type="entry name" value="crotonase-like"/>
    <property type="match status" value="1"/>
</dbReference>
<dbReference type="RefSeq" id="WP_179502873.1">
    <property type="nucleotide sequence ID" value="NZ_JACCAA010000001.1"/>
</dbReference>
<name>A0A7Y9S241_9ACTN</name>
<dbReference type="PANTHER" id="PTHR11941">
    <property type="entry name" value="ENOYL-COA HYDRATASE-RELATED"/>
    <property type="match status" value="1"/>
</dbReference>
<dbReference type="GO" id="GO:0004300">
    <property type="term" value="F:enoyl-CoA hydratase activity"/>
    <property type="evidence" value="ECO:0007669"/>
    <property type="project" value="UniProtKB-EC"/>
</dbReference>
<dbReference type="Pfam" id="PF00378">
    <property type="entry name" value="ECH_1"/>
    <property type="match status" value="1"/>
</dbReference>
<organism evidence="4 5">
    <name type="scientific">Nocardioides daedukensis</name>
    <dbReference type="NCBI Taxonomy" id="634462"/>
    <lineage>
        <taxon>Bacteria</taxon>
        <taxon>Bacillati</taxon>
        <taxon>Actinomycetota</taxon>
        <taxon>Actinomycetes</taxon>
        <taxon>Propionibacteriales</taxon>
        <taxon>Nocardioidaceae</taxon>
        <taxon>Nocardioides</taxon>
    </lineage>
</organism>
<keyword evidence="2 4" id="KW-0456">Lyase</keyword>
<accession>A0A7Y9S241</accession>
<evidence type="ECO:0000313" key="5">
    <source>
        <dbReference type="Proteomes" id="UP000540656"/>
    </source>
</evidence>
<dbReference type="SUPFAM" id="SSF52096">
    <property type="entry name" value="ClpP/crotonase"/>
    <property type="match status" value="1"/>
</dbReference>
<keyword evidence="5" id="KW-1185">Reference proteome</keyword>